<dbReference type="Proteomes" id="UP000490939">
    <property type="component" value="Unassembled WGS sequence"/>
</dbReference>
<feature type="compositionally biased region" description="Basic and acidic residues" evidence="16">
    <location>
        <begin position="751"/>
        <end position="763"/>
    </location>
</feature>
<dbReference type="EMBL" id="WNWR01000084">
    <property type="protein sequence ID" value="KAE9991735.1"/>
    <property type="molecule type" value="Genomic_DNA"/>
</dbReference>
<evidence type="ECO:0000256" key="8">
    <source>
        <dbReference type="ARBA" id="ARBA00022679"/>
    </source>
</evidence>
<evidence type="ECO:0000256" key="1">
    <source>
        <dbReference type="ARBA" id="ARBA00001974"/>
    </source>
</evidence>
<dbReference type="InterPro" id="IPR029044">
    <property type="entry name" value="Nucleotide-diphossugar_trans"/>
</dbReference>
<name>A0A8H3ZA08_VENIN</name>
<evidence type="ECO:0000313" key="19">
    <source>
        <dbReference type="EMBL" id="KAE9991735.1"/>
    </source>
</evidence>
<proteinExistence type="inferred from homology"/>
<evidence type="ECO:0000256" key="15">
    <source>
        <dbReference type="RuleBase" id="RU004254"/>
    </source>
</evidence>
<feature type="transmembrane region" description="Helical" evidence="17">
    <location>
        <begin position="1313"/>
        <end position="1333"/>
    </location>
</feature>
<dbReference type="GO" id="GO:0004489">
    <property type="term" value="F:methylenetetrahydrofolate reductase [NAD(P)H] activity"/>
    <property type="evidence" value="ECO:0007669"/>
    <property type="project" value="InterPro"/>
</dbReference>
<keyword evidence="12 17" id="KW-1133">Transmembrane helix</keyword>
<keyword evidence="8" id="KW-0808">Transferase</keyword>
<keyword evidence="11" id="KW-0521">NADP</keyword>
<dbReference type="InterPro" id="IPR003171">
    <property type="entry name" value="Mehydrof_redctse-like"/>
</dbReference>
<evidence type="ECO:0000256" key="13">
    <source>
        <dbReference type="ARBA" id="ARBA00023002"/>
    </source>
</evidence>
<dbReference type="SUPFAM" id="SSF51730">
    <property type="entry name" value="FAD-linked oxidoreductase"/>
    <property type="match status" value="1"/>
</dbReference>
<protein>
    <recommendedName>
        <fullName evidence="18">MTHFR SAM-binding regulatory domain-containing protein</fullName>
    </recommendedName>
</protein>
<evidence type="ECO:0000256" key="11">
    <source>
        <dbReference type="ARBA" id="ARBA00022857"/>
    </source>
</evidence>
<feature type="transmembrane region" description="Helical" evidence="17">
    <location>
        <begin position="1248"/>
        <end position="1269"/>
    </location>
</feature>
<comment type="cofactor">
    <cofactor evidence="1">
        <name>FAD</name>
        <dbReference type="ChEBI" id="CHEBI:57692"/>
    </cofactor>
</comment>
<dbReference type="SUPFAM" id="SSF103473">
    <property type="entry name" value="MFS general substrate transporter"/>
    <property type="match status" value="1"/>
</dbReference>
<feature type="transmembrane region" description="Helical" evidence="17">
    <location>
        <begin position="1032"/>
        <end position="1052"/>
    </location>
</feature>
<keyword evidence="6" id="KW-0285">Flavoprotein</keyword>
<gene>
    <name evidence="19" type="ORF">EG327_011096</name>
</gene>
<feature type="transmembrane region" description="Helical" evidence="17">
    <location>
        <begin position="1217"/>
        <end position="1242"/>
    </location>
</feature>
<feature type="transmembrane region" description="Helical" evidence="17">
    <location>
        <begin position="1089"/>
        <end position="1116"/>
    </location>
</feature>
<dbReference type="Gene3D" id="3.90.550.10">
    <property type="entry name" value="Spore Coat Polysaccharide Biosynthesis Protein SpsA, Chain A"/>
    <property type="match status" value="1"/>
</dbReference>
<accession>A0A8H3ZA08</accession>
<keyword evidence="20" id="KW-1185">Reference proteome</keyword>
<keyword evidence="9 17" id="KW-0812">Transmembrane</keyword>
<feature type="compositionally biased region" description="Acidic residues" evidence="16">
    <location>
        <begin position="717"/>
        <end position="735"/>
    </location>
</feature>
<feature type="region of interest" description="Disordered" evidence="16">
    <location>
        <begin position="41"/>
        <end position="71"/>
    </location>
</feature>
<keyword evidence="13" id="KW-0560">Oxidoreductase</keyword>
<evidence type="ECO:0000256" key="9">
    <source>
        <dbReference type="ARBA" id="ARBA00022692"/>
    </source>
</evidence>
<dbReference type="GO" id="GO:0009086">
    <property type="term" value="P:methionine biosynthetic process"/>
    <property type="evidence" value="ECO:0007669"/>
    <property type="project" value="TreeGrafter"/>
</dbReference>
<evidence type="ECO:0000256" key="3">
    <source>
        <dbReference type="ARBA" id="ARBA00004777"/>
    </source>
</evidence>
<evidence type="ECO:0000256" key="14">
    <source>
        <dbReference type="ARBA" id="ARBA00023136"/>
    </source>
</evidence>
<feature type="compositionally biased region" description="Polar residues" evidence="16">
    <location>
        <begin position="737"/>
        <end position="750"/>
    </location>
</feature>
<comment type="similarity">
    <text evidence="4">Belongs to the methylenetetrahydrofolate reductase family.</text>
</comment>
<dbReference type="InterPro" id="IPR004621">
    <property type="entry name" value="Fadh2_euk"/>
</dbReference>
<comment type="subcellular location">
    <subcellularLocation>
        <location evidence="2">Membrane</location>
        <topology evidence="2">Multi-pass membrane protein</topology>
    </subcellularLocation>
</comment>
<dbReference type="InterPro" id="IPR036259">
    <property type="entry name" value="MFS_trans_sf"/>
</dbReference>
<dbReference type="SUPFAM" id="SSF53448">
    <property type="entry name" value="Nucleotide-diphospho-sugar transferases"/>
    <property type="match status" value="1"/>
</dbReference>
<keyword evidence="14 17" id="KW-0472">Membrane</keyword>
<feature type="transmembrane region" description="Helical" evidence="17">
    <location>
        <begin position="1059"/>
        <end position="1077"/>
    </location>
</feature>
<evidence type="ECO:0000313" key="20">
    <source>
        <dbReference type="Proteomes" id="UP000490939"/>
    </source>
</evidence>
<dbReference type="GO" id="GO:0035999">
    <property type="term" value="P:tetrahydrofolate interconversion"/>
    <property type="evidence" value="ECO:0007669"/>
    <property type="project" value="UniProtKB-UniPathway"/>
</dbReference>
<dbReference type="FunFam" id="3.20.20.220:FF:000002">
    <property type="entry name" value="Methylenetetrahydrofolate reductase"/>
    <property type="match status" value="1"/>
</dbReference>
<feature type="transmembrane region" description="Helical" evidence="17">
    <location>
        <begin position="1123"/>
        <end position="1143"/>
    </location>
</feature>
<dbReference type="Gene3D" id="3.20.20.220">
    <property type="match status" value="1"/>
</dbReference>
<sequence length="1393" mass="156763">MGIPKPMRLLAFISLGIFFYVCFLMFSSPLELQVPGTGKIEKMTKDPNLEPTGEPPEPLRRVVGSNYAPNNPNSERINATLLALVRNNELRDMLQSMRDLERTWNHKFNYPWLFLNDEPFTEEFKTAIRGATKAEVKFELVPKDHWETPSWINDDLYQESVKVLKEQGVQYMDKKSYHNMCRWNSGMFYKHPALLEMQYYWRVEPNVHFFCDVDYDVFRYMQDHNKTYGFTVNLYDNPESVAGLWPSTQQFIADHPEYVHPNSAIKWLQDDTMRRENYVKANGYSTCHFWSNFEIGDMSFWRSKAYEEYFQHLDRAGGFFYERWGDAPVHSIGLGLFEDQNKIHWFRDIGYQHIPFFNCPNSPKCSGCVTGRFTDGEQWLNKDDCRPAWFKYVGMASTLNMEKITDKLAALPEDGTYFSLEFFPPKTTAGFANLQARLERMSRALRPFFVNVTWGAGGSTATKSLELAELVQRQLGLTTCLHLTCTNMNKSLIDSALERAKAIGVRNILALRGDPPRNEEYFNKEDLDKESTEFVWAVDLVKYIRKQYGDYFCIGVAAYPEGHSDQSHPDDQNPKHDLPYLIEKTKAGADFLMTQLFFDVKAYEEFEDMLRNDPSGVFKTIPIVPGLMPIQSYQILRRTTKLSHARLPPDILERLDVVKGDDEAVKAVGVDIISEIIQELQARPHVGPRGFHFYTLNLEKAVSQIVERCHLIRDLSAMDDDDDDDSALEISDDVPDSNGQQRRSRLSSVHSDPRNKVIADRPSGHLNPEYETMEKEAGLPIEGATRATTLLISEGEGSLGREATWDDFPNGRWGDARSPAFGEIDGYGPSLHVSAPQALKLWGYPVTIDDVSSIFRRHIAGDLEAIPWSEDGLNPETATIREELLKLNAKGWWSVASQPAVNGIKSADEVFGWGPRNGFVFQKPFVEIFIPAADWTGLKRKFEAYPEEITFFAANVAGDFESTDTKSVNPVTWGTFPGKEIVTPTIIEAVSFRAWAEEAFSIWREWQHIYPPRSATAKLLGGLGAGGAAEPFAVSAANALVYGLFAVVCAAAGAINNLIGLNFGLALGAIGYPLYGAGLYTNSTGANTWFLLFGSALCGTSAGFFWAAEAAIIIGYPSPTDRAFYLAIWQTAKAAGPIIGGSINLGLNANRKTAGSVSTSTYIVFIAIMCLGFPIAICLSPASKVWRRDGSRISVNRAATWVAEFKAVGKLFISRRILLLLPAFFISYFYNGFSSTWLTTYFTVRSRAFSSFLTNFAGIFSSFLIAALLDNQKIYIKTRARVAFLTIVTILIGTWIWATILQKEFYDADAPPVFDWFTGGFGKAYALVFFWQFGGQAFQQFLYWLVGQYTTDLSSASHHVGILRGMEALGQTVAWAMQSEGNANYFMAPQAME</sequence>
<evidence type="ECO:0000256" key="4">
    <source>
        <dbReference type="ARBA" id="ARBA00006743"/>
    </source>
</evidence>
<dbReference type="PANTHER" id="PTHR45754">
    <property type="entry name" value="METHYLENETETRAHYDROFOLATE REDUCTASE"/>
    <property type="match status" value="1"/>
</dbReference>
<dbReference type="InterPro" id="IPR010291">
    <property type="entry name" value="Ion_channel_UNC-93"/>
</dbReference>
<comment type="caution">
    <text evidence="19">The sequence shown here is derived from an EMBL/GenBank/DDBJ whole genome shotgun (WGS) entry which is preliminary data.</text>
</comment>
<evidence type="ECO:0000256" key="5">
    <source>
        <dbReference type="ARBA" id="ARBA00007677"/>
    </source>
</evidence>
<feature type="region of interest" description="Disordered" evidence="16">
    <location>
        <begin position="717"/>
        <end position="768"/>
    </location>
</feature>
<feature type="transmembrane region" description="Helical" evidence="17">
    <location>
        <begin position="1163"/>
        <end position="1182"/>
    </location>
</feature>
<comment type="similarity">
    <text evidence="5">Belongs to the glycosyltransferase 15 family.</text>
</comment>
<evidence type="ECO:0000256" key="7">
    <source>
        <dbReference type="ARBA" id="ARBA00022676"/>
    </source>
</evidence>
<evidence type="ECO:0000256" key="2">
    <source>
        <dbReference type="ARBA" id="ARBA00004141"/>
    </source>
</evidence>
<dbReference type="GO" id="GO:0071949">
    <property type="term" value="F:FAD binding"/>
    <property type="evidence" value="ECO:0007669"/>
    <property type="project" value="TreeGrafter"/>
</dbReference>
<dbReference type="GO" id="GO:0000030">
    <property type="term" value="F:mannosyltransferase activity"/>
    <property type="evidence" value="ECO:0007669"/>
    <property type="project" value="InterPro"/>
</dbReference>
<evidence type="ECO:0000256" key="17">
    <source>
        <dbReference type="SAM" id="Phobius"/>
    </source>
</evidence>
<keyword evidence="7" id="KW-0328">Glycosyltransferase</keyword>
<evidence type="ECO:0000259" key="18">
    <source>
        <dbReference type="Pfam" id="PF21895"/>
    </source>
</evidence>
<keyword evidence="10" id="KW-0274">FAD</keyword>
<dbReference type="InterPro" id="IPR053806">
    <property type="entry name" value="MTHFR_C"/>
</dbReference>
<dbReference type="Pfam" id="PF02219">
    <property type="entry name" value="MTHFR"/>
    <property type="match status" value="1"/>
</dbReference>
<evidence type="ECO:0000256" key="10">
    <source>
        <dbReference type="ARBA" id="ARBA00022827"/>
    </source>
</evidence>
<evidence type="ECO:0000256" key="6">
    <source>
        <dbReference type="ARBA" id="ARBA00022630"/>
    </source>
</evidence>
<dbReference type="Pfam" id="PF21895">
    <property type="entry name" value="MTHFR_C"/>
    <property type="match status" value="1"/>
</dbReference>
<comment type="pathway">
    <text evidence="3 15">One-carbon metabolism; tetrahydrofolate interconversion.</text>
</comment>
<dbReference type="UniPathway" id="UPA00193"/>
<dbReference type="InterPro" id="IPR029041">
    <property type="entry name" value="FAD-linked_oxidoreductase-like"/>
</dbReference>
<organism evidence="19 20">
    <name type="scientific">Venturia inaequalis</name>
    <name type="common">Apple scab fungus</name>
    <dbReference type="NCBI Taxonomy" id="5025"/>
    <lineage>
        <taxon>Eukaryota</taxon>
        <taxon>Fungi</taxon>
        <taxon>Dikarya</taxon>
        <taxon>Ascomycota</taxon>
        <taxon>Pezizomycotina</taxon>
        <taxon>Dothideomycetes</taxon>
        <taxon>Pleosporomycetidae</taxon>
        <taxon>Venturiales</taxon>
        <taxon>Venturiaceae</taxon>
        <taxon>Venturia</taxon>
    </lineage>
</organism>
<dbReference type="PANTHER" id="PTHR45754:SF1">
    <property type="entry name" value="METHYLENETETRAHYDROFOLATE REDUCTASE 1"/>
    <property type="match status" value="1"/>
</dbReference>
<feature type="domain" description="MTHFR SAM-binding regulatory" evidence="18">
    <location>
        <begin position="800"/>
        <end position="1017"/>
    </location>
</feature>
<dbReference type="Pfam" id="PF05978">
    <property type="entry name" value="UNC-93"/>
    <property type="match status" value="1"/>
</dbReference>
<dbReference type="InterPro" id="IPR002685">
    <property type="entry name" value="Glyco_trans_15"/>
</dbReference>
<dbReference type="Gene3D" id="1.20.1250.20">
    <property type="entry name" value="MFS general substrate transporter like domains"/>
    <property type="match status" value="1"/>
</dbReference>
<dbReference type="NCBIfam" id="TIGR00677">
    <property type="entry name" value="fadh2_euk"/>
    <property type="match status" value="1"/>
</dbReference>
<feature type="transmembrane region" description="Helical" evidence="17">
    <location>
        <begin position="1281"/>
        <end position="1301"/>
    </location>
</feature>
<evidence type="ECO:0000256" key="16">
    <source>
        <dbReference type="SAM" id="MobiDB-lite"/>
    </source>
</evidence>
<dbReference type="Pfam" id="PF01793">
    <property type="entry name" value="Glyco_transf_15"/>
    <property type="match status" value="1"/>
</dbReference>
<dbReference type="FunFam" id="3.90.550.10:FF:000051">
    <property type="entry name" value="Alpha-1,2-mannosyltransferase (Ktr4)"/>
    <property type="match status" value="1"/>
</dbReference>
<dbReference type="GO" id="GO:0016020">
    <property type="term" value="C:membrane"/>
    <property type="evidence" value="ECO:0007669"/>
    <property type="project" value="UniProtKB-SubCell"/>
</dbReference>
<dbReference type="CDD" id="cd00537">
    <property type="entry name" value="MTHFR"/>
    <property type="match status" value="1"/>
</dbReference>
<dbReference type="GO" id="GO:0005829">
    <property type="term" value="C:cytosol"/>
    <property type="evidence" value="ECO:0007669"/>
    <property type="project" value="TreeGrafter"/>
</dbReference>
<reference evidence="19 20" key="1">
    <citation type="submission" date="2019-07" db="EMBL/GenBank/DDBJ databases">
        <title>Venturia inaequalis Genome Resource.</title>
        <authorList>
            <person name="Lichtner F.J."/>
        </authorList>
    </citation>
    <scope>NUCLEOTIDE SEQUENCE [LARGE SCALE GENOMIC DNA]</scope>
    <source>
        <strain evidence="19 20">DMI_063113</strain>
    </source>
</reference>
<evidence type="ECO:0000256" key="12">
    <source>
        <dbReference type="ARBA" id="ARBA00022989"/>
    </source>
</evidence>